<gene>
    <name evidence="1" type="ORF">GSU20_04725</name>
</gene>
<dbReference type="EMBL" id="AANOVI010000004">
    <property type="protein sequence ID" value="EDP8234284.1"/>
    <property type="molecule type" value="Genomic_DNA"/>
</dbReference>
<sequence>MIINKNYEIQSCDDVELHIKRTSKLEYRITYDDSKEMKAIVFVIGGHGVNNDIDFLDQTRHCLTSNFNVVTINVFYQCFSARPSMNFKYNPRIVPTDLDLHRFKVIMSELGINTEHINKNNYFDCVYDIDRQLDKNREYIKHDLSFFADIIPPNNEYQNYGIMAAIDHINALKDIVKRFPQFKNLPKIYGGGSYGGYLALMCAKIAPWYVDGVIDNSGEAVPILQCIIGRDMNMGEFVFNGKNIKMITFVKNFWTRKNENSPFFFSDEFYLIRNLLNSTHLLLQHQKNSNILLVSYHSNFDYLTFAKHKIQLMQILKQLNYDTTFHLIEEKDIDGKYIKNLDHGCGITDKALFKKELPLMLEKLKDKKFIIKEDSISYPCKNKVFTFKDEDDKFILEII</sequence>
<dbReference type="AlphaFoldDB" id="A0A9P2CPJ7"/>
<evidence type="ECO:0000313" key="2">
    <source>
        <dbReference type="Proteomes" id="UP000478805"/>
    </source>
</evidence>
<proteinExistence type="predicted"/>
<dbReference type="InterPro" id="IPR029058">
    <property type="entry name" value="AB_hydrolase_fold"/>
</dbReference>
<evidence type="ECO:0000313" key="1">
    <source>
        <dbReference type="EMBL" id="EDP8234284.1"/>
    </source>
</evidence>
<organism evidence="1 2">
    <name type="scientific">Campylobacter jejuni</name>
    <dbReference type="NCBI Taxonomy" id="197"/>
    <lineage>
        <taxon>Bacteria</taxon>
        <taxon>Pseudomonadati</taxon>
        <taxon>Campylobacterota</taxon>
        <taxon>Epsilonproteobacteria</taxon>
        <taxon>Campylobacterales</taxon>
        <taxon>Campylobacteraceae</taxon>
        <taxon>Campylobacter</taxon>
    </lineage>
</organism>
<dbReference type="SUPFAM" id="SSF53474">
    <property type="entry name" value="alpha/beta-Hydrolases"/>
    <property type="match status" value="1"/>
</dbReference>
<dbReference type="Pfam" id="PF11144">
    <property type="entry name" value="DUF2920"/>
    <property type="match status" value="1"/>
</dbReference>
<dbReference type="Gene3D" id="3.40.50.1820">
    <property type="entry name" value="alpha/beta hydrolase"/>
    <property type="match status" value="1"/>
</dbReference>
<dbReference type="Proteomes" id="UP000478805">
    <property type="component" value="Unassembled WGS sequence"/>
</dbReference>
<reference evidence="1 2" key="1">
    <citation type="submission" date="2020-01" db="EMBL/GenBank/DDBJ databases">
        <authorList>
            <consortium name="PulseNet: The National Subtyping Network for Foodborne Disease Surveillance"/>
            <person name="Tarr C.L."/>
            <person name="Trees E."/>
            <person name="Katz L.S."/>
            <person name="Carleton-Romer H.A."/>
            <person name="Stroika S."/>
            <person name="Kucerova Z."/>
            <person name="Roache K.F."/>
            <person name="Sabol A.L."/>
            <person name="Besser J."/>
            <person name="Gerner-Smidt P."/>
        </authorList>
    </citation>
    <scope>NUCLEOTIDE SEQUENCE [LARGE SCALE GENOMIC DNA]</scope>
    <source>
        <strain evidence="1 2">PNUSAC014094</strain>
    </source>
</reference>
<accession>A0A9P2CPJ7</accession>
<dbReference type="RefSeq" id="WP_376798668.1">
    <property type="nucleotide sequence ID" value="NZ_CAXRRO010000002.1"/>
</dbReference>
<dbReference type="InterPro" id="IPR022605">
    <property type="entry name" value="DUF2920"/>
</dbReference>
<name>A0A9P2CPJ7_CAMJU</name>
<comment type="caution">
    <text evidence="1">The sequence shown here is derived from an EMBL/GenBank/DDBJ whole genome shotgun (WGS) entry which is preliminary data.</text>
</comment>
<protein>
    <submittedName>
        <fullName evidence="1">DUF2920 family protein</fullName>
    </submittedName>
</protein>